<keyword evidence="4" id="KW-0479">Metal-binding</keyword>
<dbReference type="SUPFAM" id="SSF56300">
    <property type="entry name" value="Metallo-dependent phosphatases"/>
    <property type="match status" value="1"/>
</dbReference>
<feature type="domain" description="5'-Nucleotidase C-terminal" evidence="11">
    <location>
        <begin position="340"/>
        <end position="510"/>
    </location>
</feature>
<reference evidence="13" key="1">
    <citation type="submission" date="2025-08" db="UniProtKB">
        <authorList>
            <consortium name="RefSeq"/>
        </authorList>
    </citation>
    <scope>IDENTIFICATION</scope>
    <source>
        <tissue evidence="13">Whole sample</tissue>
    </source>
</reference>
<protein>
    <recommendedName>
        <fullName evidence="3">5'-nucleotidase</fullName>
        <ecNumber evidence="3">3.1.3.5</ecNumber>
    </recommendedName>
</protein>
<dbReference type="Pfam" id="PF02872">
    <property type="entry name" value="5_nucleotid_C"/>
    <property type="match status" value="1"/>
</dbReference>
<dbReference type="RefSeq" id="XP_022286783.1">
    <property type="nucleotide sequence ID" value="XM_022431075.1"/>
</dbReference>
<dbReference type="PROSITE" id="PS00785">
    <property type="entry name" value="5_NUCLEOTIDASE_1"/>
    <property type="match status" value="1"/>
</dbReference>
<evidence type="ECO:0000256" key="4">
    <source>
        <dbReference type="ARBA" id="ARBA00022723"/>
    </source>
</evidence>
<keyword evidence="6 8" id="KW-0547">Nucleotide-binding</keyword>
<evidence type="ECO:0000259" key="10">
    <source>
        <dbReference type="Pfam" id="PF00149"/>
    </source>
</evidence>
<dbReference type="OrthoDB" id="7722975at2759"/>
<dbReference type="EC" id="3.1.3.5" evidence="3"/>
<evidence type="ECO:0000256" key="9">
    <source>
        <dbReference type="SAM" id="Phobius"/>
    </source>
</evidence>
<evidence type="ECO:0000256" key="3">
    <source>
        <dbReference type="ARBA" id="ARBA00012643"/>
    </source>
</evidence>
<accession>A0A8B8A850</accession>
<dbReference type="AlphaFoldDB" id="A0A8B8A850"/>
<dbReference type="PROSITE" id="PS00786">
    <property type="entry name" value="5_NUCLEOTIDASE_2"/>
    <property type="match status" value="1"/>
</dbReference>
<dbReference type="PANTHER" id="PTHR11575:SF24">
    <property type="entry name" value="5'-NUCLEOTIDASE"/>
    <property type="match status" value="1"/>
</dbReference>
<dbReference type="PANTHER" id="PTHR11575">
    <property type="entry name" value="5'-NUCLEOTIDASE-RELATED"/>
    <property type="match status" value="1"/>
</dbReference>
<dbReference type="InterPro" id="IPR029052">
    <property type="entry name" value="Metallo-depent_PP-like"/>
</dbReference>
<evidence type="ECO:0000313" key="12">
    <source>
        <dbReference type="Proteomes" id="UP000694844"/>
    </source>
</evidence>
<dbReference type="InterPro" id="IPR036907">
    <property type="entry name" value="5'-Nucleotdase_C_sf"/>
</dbReference>
<dbReference type="KEGG" id="cvn:111099684"/>
<dbReference type="InterPro" id="IPR004843">
    <property type="entry name" value="Calcineurin-like_PHP"/>
</dbReference>
<feature type="domain" description="Calcineurin-like phosphoesterase" evidence="10">
    <location>
        <begin position="35"/>
        <end position="244"/>
    </location>
</feature>
<dbReference type="GO" id="GO:0000166">
    <property type="term" value="F:nucleotide binding"/>
    <property type="evidence" value="ECO:0007669"/>
    <property type="project" value="UniProtKB-KW"/>
</dbReference>
<keyword evidence="5" id="KW-0732">Signal</keyword>
<dbReference type="FunFam" id="3.90.780.10:FF:000001">
    <property type="entry name" value="NT5E isoform 3"/>
    <property type="match status" value="1"/>
</dbReference>
<evidence type="ECO:0000313" key="13">
    <source>
        <dbReference type="RefSeq" id="XP_022286783.1"/>
    </source>
</evidence>
<evidence type="ECO:0000256" key="7">
    <source>
        <dbReference type="ARBA" id="ARBA00022801"/>
    </source>
</evidence>
<evidence type="ECO:0000256" key="2">
    <source>
        <dbReference type="ARBA" id="ARBA00006654"/>
    </source>
</evidence>
<dbReference type="Gene3D" id="3.90.780.10">
    <property type="entry name" value="5'-Nucleotidase, C-terminal domain"/>
    <property type="match status" value="1"/>
</dbReference>
<dbReference type="SUPFAM" id="SSF55816">
    <property type="entry name" value="5'-nucleotidase (syn. UDP-sugar hydrolase), C-terminal domain"/>
    <property type="match status" value="1"/>
</dbReference>
<organism evidence="12 13">
    <name type="scientific">Crassostrea virginica</name>
    <name type="common">Eastern oyster</name>
    <dbReference type="NCBI Taxonomy" id="6565"/>
    <lineage>
        <taxon>Eukaryota</taxon>
        <taxon>Metazoa</taxon>
        <taxon>Spiralia</taxon>
        <taxon>Lophotrochozoa</taxon>
        <taxon>Mollusca</taxon>
        <taxon>Bivalvia</taxon>
        <taxon>Autobranchia</taxon>
        <taxon>Pteriomorphia</taxon>
        <taxon>Ostreida</taxon>
        <taxon>Ostreoidea</taxon>
        <taxon>Ostreidae</taxon>
        <taxon>Crassostrea</taxon>
    </lineage>
</organism>
<dbReference type="Proteomes" id="UP000694844">
    <property type="component" value="Chromosome 6"/>
</dbReference>
<dbReference type="Pfam" id="PF00149">
    <property type="entry name" value="Metallophos"/>
    <property type="match status" value="1"/>
</dbReference>
<feature type="transmembrane region" description="Helical" evidence="9">
    <location>
        <begin position="562"/>
        <end position="583"/>
    </location>
</feature>
<name>A0A8B8A850_CRAVI</name>
<comment type="similarity">
    <text evidence="2 8">Belongs to the 5'-nucleotidase family.</text>
</comment>
<dbReference type="FunFam" id="3.60.21.10:FF:000020">
    <property type="entry name" value="NT5E isoform 4"/>
    <property type="match status" value="1"/>
</dbReference>
<evidence type="ECO:0000259" key="11">
    <source>
        <dbReference type="Pfam" id="PF02872"/>
    </source>
</evidence>
<keyword evidence="9" id="KW-1133">Transmembrane helix</keyword>
<dbReference type="GO" id="GO:0006196">
    <property type="term" value="P:AMP catabolic process"/>
    <property type="evidence" value="ECO:0007669"/>
    <property type="project" value="TreeGrafter"/>
</dbReference>
<dbReference type="GO" id="GO:0008253">
    <property type="term" value="F:5'-nucleotidase activity"/>
    <property type="evidence" value="ECO:0007669"/>
    <property type="project" value="UniProtKB-EC"/>
</dbReference>
<proteinExistence type="inferred from homology"/>
<comment type="catalytic activity">
    <reaction evidence="1">
        <text>a ribonucleoside 5'-phosphate + H2O = a ribonucleoside + phosphate</text>
        <dbReference type="Rhea" id="RHEA:12484"/>
        <dbReference type="ChEBI" id="CHEBI:15377"/>
        <dbReference type="ChEBI" id="CHEBI:18254"/>
        <dbReference type="ChEBI" id="CHEBI:43474"/>
        <dbReference type="ChEBI" id="CHEBI:58043"/>
        <dbReference type="EC" id="3.1.3.5"/>
    </reaction>
</comment>
<keyword evidence="12" id="KW-1185">Reference proteome</keyword>
<dbReference type="GO" id="GO:0005886">
    <property type="term" value="C:plasma membrane"/>
    <property type="evidence" value="ECO:0007669"/>
    <property type="project" value="TreeGrafter"/>
</dbReference>
<keyword evidence="9" id="KW-0472">Membrane</keyword>
<dbReference type="GeneID" id="111099684"/>
<gene>
    <name evidence="13" type="primary">LOC111099684</name>
</gene>
<evidence type="ECO:0000256" key="1">
    <source>
        <dbReference type="ARBA" id="ARBA00000815"/>
    </source>
</evidence>
<sequence length="585" mass="64516">MLYSCIAYNHWKMGSLTIANIFIILISTSHAFNLTILHTNDVHARIQEMNAFGGQCSGGDCFGGAARMKTKIEELRKEHPNTLLLDAGDQFQGTLWFTHYGGRVTYRMMNLLGYDVMALGNHEFDNNIDGLLPFLMNANFTILSSNINVDSEPRIKPYVKKSYVTTVGGEKIGVIGYTTKDTPMISQPGSLKFDDEVTSIRAEVTNLQGQGVNKIIALGHAGFSVDKRIAREVAGVDVVVGGHTNTFLYTGAVPSVEKPIGDYPHVVEKTNGERTLVVQDYTFGKYLGFLQVTFDATGKVVSYGGNPIILNSTVNEDPTVKQVVDSMFVEIENSTKEVLGRTLVKMEGSRSVCRIKECNMGNLVADSFVYINLKDADTMNSTRVFIGIVNSGSIRASFSRGVVTLGNAIDVQPYRNTMETIQLAGKYLRQALEYSVTSYDTIDPSGKFLQVSGIRVKFNLRNPEWQRIVDVKVICSECEVPEFKPLENERLYDIVLSNFLLNGGDGYTMIRDNAKQQHVVGILDTDVFAEYIKLSSPLFTGLDARIEMVDNSDCFTSTGSQLSSSFLVVVMISTVMTLISTSIGI</sequence>
<keyword evidence="9" id="KW-0812">Transmembrane</keyword>
<dbReference type="InterPro" id="IPR006179">
    <property type="entry name" value="5_nucleotidase/apyrase"/>
</dbReference>
<evidence type="ECO:0000256" key="8">
    <source>
        <dbReference type="RuleBase" id="RU362119"/>
    </source>
</evidence>
<dbReference type="GO" id="GO:0046872">
    <property type="term" value="F:metal ion binding"/>
    <property type="evidence" value="ECO:0007669"/>
    <property type="project" value="UniProtKB-KW"/>
</dbReference>
<dbReference type="Gene3D" id="3.60.21.10">
    <property type="match status" value="1"/>
</dbReference>
<keyword evidence="7 8" id="KW-0378">Hydrolase</keyword>
<dbReference type="InterPro" id="IPR006146">
    <property type="entry name" value="5'-Nucleotdase_CS"/>
</dbReference>
<dbReference type="PRINTS" id="PR01607">
    <property type="entry name" value="APYRASEFAMLY"/>
</dbReference>
<evidence type="ECO:0000256" key="5">
    <source>
        <dbReference type="ARBA" id="ARBA00022729"/>
    </source>
</evidence>
<evidence type="ECO:0000256" key="6">
    <source>
        <dbReference type="ARBA" id="ARBA00022741"/>
    </source>
</evidence>
<dbReference type="CDD" id="cd07409">
    <property type="entry name" value="MPP_CD73_N"/>
    <property type="match status" value="1"/>
</dbReference>
<dbReference type="InterPro" id="IPR008334">
    <property type="entry name" value="5'-Nucleotdase_C"/>
</dbReference>